<evidence type="ECO:0000256" key="5">
    <source>
        <dbReference type="SAM" id="Coils"/>
    </source>
</evidence>
<gene>
    <name evidence="7" type="ORF">ALQ04_03981</name>
</gene>
<name>A0A3M4LIP7_PSECI</name>
<dbReference type="InterPro" id="IPR013762">
    <property type="entry name" value="Integrase-like_cat_sf"/>
</dbReference>
<keyword evidence="2" id="KW-0229">DNA integration</keyword>
<keyword evidence="4" id="KW-0233">DNA recombination</keyword>
<evidence type="ECO:0000313" key="8">
    <source>
        <dbReference type="Proteomes" id="UP000277236"/>
    </source>
</evidence>
<keyword evidence="5" id="KW-0175">Coiled coil</keyword>
<dbReference type="PANTHER" id="PTHR30349">
    <property type="entry name" value="PHAGE INTEGRASE-RELATED"/>
    <property type="match status" value="1"/>
</dbReference>
<reference evidence="7 8" key="1">
    <citation type="submission" date="2018-08" db="EMBL/GenBank/DDBJ databases">
        <title>Recombination of ecologically and evolutionarily significant loci maintains genetic cohesion in the Pseudomonas syringae species complex.</title>
        <authorList>
            <person name="Dillon M."/>
            <person name="Thakur S."/>
            <person name="Almeida R.N.D."/>
            <person name="Weir B.S."/>
            <person name="Guttman D.S."/>
        </authorList>
    </citation>
    <scope>NUCLEOTIDE SEQUENCE [LARGE SCALE GENOMIC DNA]</scope>
    <source>
        <strain evidence="7 8">ICMP 3353</strain>
    </source>
</reference>
<evidence type="ECO:0000256" key="3">
    <source>
        <dbReference type="ARBA" id="ARBA00023125"/>
    </source>
</evidence>
<dbReference type="InterPro" id="IPR002104">
    <property type="entry name" value="Integrase_catalytic"/>
</dbReference>
<sequence>MNKATSHQLYSLIDELTLFSHMALGRIETNTFNAIPFVTWPDGSPCIPANLYILSLLERAGRGGNRGLSTRGSKGGSLGEYASKIGQLIRYCYYKNIDLIHLTDSTFTTFIGSLRDEKSPIYPTSNKKSEPTILAIGRLCLDFLEFVGRLNGNPEFVSKGGTIRITHETFIITSRNGRSIKKSYIHHHSLSLGGRTRSVFPITDANIKKLTDAVDTLPSSRFVNMRRKIMLLLLEHTGARRGEISRIRVEDILNALNSDQPMLRLETWKQGASSERLIPVHKMVLSDIITYINLHRRKVAKKYKKGKNDGFLFIGETTGEGLLPDTITSEVTDLKIAAGIKEKISPHMFRHAFITKKFVRMIKEHEMSNSDEFRRALLDVKGFIAEVMMWTGHKSPDSVERYIHLAFKEISGYSATVTSVHLTSAMELFDRKQEQLVQRLKTDLTIEEYEAELRELKRLRDEDFEIARKLTPAS</sequence>
<dbReference type="GO" id="GO:0006310">
    <property type="term" value="P:DNA recombination"/>
    <property type="evidence" value="ECO:0007669"/>
    <property type="project" value="UniProtKB-KW"/>
</dbReference>
<protein>
    <recommendedName>
        <fullName evidence="6">Tyr recombinase domain-containing protein</fullName>
    </recommendedName>
</protein>
<evidence type="ECO:0000313" key="7">
    <source>
        <dbReference type="EMBL" id="RMQ41287.1"/>
    </source>
</evidence>
<feature type="coiled-coil region" evidence="5">
    <location>
        <begin position="439"/>
        <end position="466"/>
    </location>
</feature>
<accession>A0A3M4LIP7</accession>
<comment type="caution">
    <text evidence="7">The sequence shown here is derived from an EMBL/GenBank/DDBJ whole genome shotgun (WGS) entry which is preliminary data.</text>
</comment>
<evidence type="ECO:0000256" key="1">
    <source>
        <dbReference type="ARBA" id="ARBA00008857"/>
    </source>
</evidence>
<dbReference type="GO" id="GO:0003677">
    <property type="term" value="F:DNA binding"/>
    <property type="evidence" value="ECO:0007669"/>
    <property type="project" value="UniProtKB-KW"/>
</dbReference>
<dbReference type="RefSeq" id="WP_259645082.1">
    <property type="nucleotide sequence ID" value="NZ_RBRE01000089.1"/>
</dbReference>
<dbReference type="CDD" id="cd00397">
    <property type="entry name" value="DNA_BRE_C"/>
    <property type="match status" value="1"/>
</dbReference>
<dbReference type="AlphaFoldDB" id="A0A3M4LIP7"/>
<evidence type="ECO:0000256" key="4">
    <source>
        <dbReference type="ARBA" id="ARBA00023172"/>
    </source>
</evidence>
<dbReference type="GO" id="GO:0015074">
    <property type="term" value="P:DNA integration"/>
    <property type="evidence" value="ECO:0007669"/>
    <property type="project" value="UniProtKB-KW"/>
</dbReference>
<dbReference type="Pfam" id="PF00589">
    <property type="entry name" value="Phage_integrase"/>
    <property type="match status" value="1"/>
</dbReference>
<proteinExistence type="inferred from homology"/>
<dbReference type="Proteomes" id="UP000277236">
    <property type="component" value="Unassembled WGS sequence"/>
</dbReference>
<evidence type="ECO:0000259" key="6">
    <source>
        <dbReference type="PROSITE" id="PS51898"/>
    </source>
</evidence>
<dbReference type="InterPro" id="IPR011010">
    <property type="entry name" value="DNA_brk_join_enz"/>
</dbReference>
<dbReference type="InterPro" id="IPR050090">
    <property type="entry name" value="Tyrosine_recombinase_XerCD"/>
</dbReference>
<organism evidence="7 8">
    <name type="scientific">Pseudomonas cichorii</name>
    <dbReference type="NCBI Taxonomy" id="36746"/>
    <lineage>
        <taxon>Bacteria</taxon>
        <taxon>Pseudomonadati</taxon>
        <taxon>Pseudomonadota</taxon>
        <taxon>Gammaproteobacteria</taxon>
        <taxon>Pseudomonadales</taxon>
        <taxon>Pseudomonadaceae</taxon>
        <taxon>Pseudomonas</taxon>
    </lineage>
</organism>
<dbReference type="PANTHER" id="PTHR30349:SF41">
    <property type="entry name" value="INTEGRASE_RECOMBINASE PROTEIN MJ0367-RELATED"/>
    <property type="match status" value="1"/>
</dbReference>
<evidence type="ECO:0000256" key="2">
    <source>
        <dbReference type="ARBA" id="ARBA00022908"/>
    </source>
</evidence>
<dbReference type="SUPFAM" id="SSF56349">
    <property type="entry name" value="DNA breaking-rejoining enzymes"/>
    <property type="match status" value="1"/>
</dbReference>
<dbReference type="PROSITE" id="PS51898">
    <property type="entry name" value="TYR_RECOMBINASE"/>
    <property type="match status" value="1"/>
</dbReference>
<keyword evidence="3" id="KW-0238">DNA-binding</keyword>
<dbReference type="Gene3D" id="1.10.443.10">
    <property type="entry name" value="Intergrase catalytic core"/>
    <property type="match status" value="1"/>
</dbReference>
<comment type="similarity">
    <text evidence="1">Belongs to the 'phage' integrase family.</text>
</comment>
<feature type="domain" description="Tyr recombinase" evidence="6">
    <location>
        <begin position="197"/>
        <end position="415"/>
    </location>
</feature>
<dbReference type="EMBL" id="RBRE01000089">
    <property type="protein sequence ID" value="RMQ41287.1"/>
    <property type="molecule type" value="Genomic_DNA"/>
</dbReference>